<dbReference type="InterPro" id="IPR013813">
    <property type="entry name" value="Endoribo_LPSP/chorism_mut-like"/>
</dbReference>
<comment type="caution">
    <text evidence="2">The sequence shown here is derived from an EMBL/GenBank/DDBJ whole genome shotgun (WGS) entry which is preliminary data.</text>
</comment>
<reference evidence="2" key="1">
    <citation type="submission" date="2022-09" db="EMBL/GenBank/DDBJ databases">
        <title>Rhodovastum sp. nov. RN2-1 isolated from soil in Seongnam, South Korea.</title>
        <authorList>
            <person name="Le N.T."/>
        </authorList>
    </citation>
    <scope>NUCLEOTIDE SEQUENCE</scope>
    <source>
        <strain evidence="2">RN2-1</strain>
    </source>
</reference>
<evidence type="ECO:0000313" key="2">
    <source>
        <dbReference type="EMBL" id="MCW3474334.1"/>
    </source>
</evidence>
<dbReference type="PANTHER" id="PTHR43760:SF1">
    <property type="entry name" value="ENDORIBONUCLEASE L-PSP_CHORISMATE MUTASE-LIKE DOMAIN-CONTAINING PROTEIN"/>
    <property type="match status" value="1"/>
</dbReference>
<proteinExistence type="predicted"/>
<evidence type="ECO:0000259" key="1">
    <source>
        <dbReference type="Pfam" id="PF14588"/>
    </source>
</evidence>
<dbReference type="EMBL" id="JAPDNT010000003">
    <property type="protein sequence ID" value="MCW3474334.1"/>
    <property type="molecule type" value="Genomic_DNA"/>
</dbReference>
<reference evidence="2" key="2">
    <citation type="submission" date="2022-10" db="EMBL/GenBank/DDBJ databases">
        <authorList>
            <person name="Trinh H.N."/>
        </authorList>
    </citation>
    <scope>NUCLEOTIDE SEQUENCE</scope>
    <source>
        <strain evidence="2">RN2-1</strain>
    </source>
</reference>
<gene>
    <name evidence="2" type="ORF">OL599_07045</name>
</gene>
<evidence type="ECO:0000313" key="3">
    <source>
        <dbReference type="Proteomes" id="UP001165679"/>
    </source>
</evidence>
<organism evidence="2 3">
    <name type="scientific">Limobrevibacterium gyesilva</name>
    <dbReference type="NCBI Taxonomy" id="2991712"/>
    <lineage>
        <taxon>Bacteria</taxon>
        <taxon>Pseudomonadati</taxon>
        <taxon>Pseudomonadota</taxon>
        <taxon>Alphaproteobacteria</taxon>
        <taxon>Acetobacterales</taxon>
        <taxon>Acetobacteraceae</taxon>
        <taxon>Limobrevibacterium</taxon>
    </lineage>
</organism>
<feature type="domain" description="Endoribonuclease L-PSP/chorismate mutase-like" evidence="1">
    <location>
        <begin position="4"/>
        <end position="140"/>
    </location>
</feature>
<dbReference type="SUPFAM" id="SSF55298">
    <property type="entry name" value="YjgF-like"/>
    <property type="match status" value="1"/>
</dbReference>
<dbReference type="Pfam" id="PF14588">
    <property type="entry name" value="YjgF_endoribonc"/>
    <property type="match status" value="1"/>
</dbReference>
<dbReference type="AlphaFoldDB" id="A0AA42CDT4"/>
<dbReference type="RefSeq" id="WP_264712962.1">
    <property type="nucleotide sequence ID" value="NZ_JAPDNT010000003.1"/>
</dbReference>
<dbReference type="PANTHER" id="PTHR43760">
    <property type="entry name" value="ENDORIBONUCLEASE-RELATED"/>
    <property type="match status" value="1"/>
</dbReference>
<protein>
    <submittedName>
        <fullName evidence="2">RidA family protein</fullName>
    </submittedName>
</protein>
<dbReference type="CDD" id="cd02199">
    <property type="entry name" value="YjgF_YER057c_UK114_like_1"/>
    <property type="match status" value="1"/>
</dbReference>
<sequence length="152" mass="16435">MINQRLARLGLVLPQAAAPSFKYTPVTLHRGVAYVAGQLPKVDGEVRVFGKVGADVDLETARSQAQVCVLQGLACLRDAIGTLDQVEQVLRVNGYVASASGFNDQPKVLDAASELLLQIFEERGRHARSAVGVAELPRNAAVEIEFTFAYRE</sequence>
<dbReference type="Proteomes" id="UP001165679">
    <property type="component" value="Unassembled WGS sequence"/>
</dbReference>
<keyword evidence="3" id="KW-1185">Reference proteome</keyword>
<dbReference type="InterPro" id="IPR035959">
    <property type="entry name" value="RutC-like_sf"/>
</dbReference>
<dbReference type="Gene3D" id="3.30.1330.40">
    <property type="entry name" value="RutC-like"/>
    <property type="match status" value="1"/>
</dbReference>
<accession>A0AA42CDT4</accession>
<name>A0AA42CDT4_9PROT</name>